<comment type="function">
    <text evidence="7">Key enzyme in folate metabolism. Catalyzes an essential reaction for de novo glycine and purine synthesis, and for DNA precursor synthesis.</text>
</comment>
<dbReference type="CDD" id="cd00209">
    <property type="entry name" value="DHFR"/>
    <property type="match status" value="1"/>
</dbReference>
<dbReference type="UniPathway" id="UPA00077">
    <property type="reaction ID" value="UER00158"/>
</dbReference>
<proteinExistence type="inferred from homology"/>
<keyword evidence="9" id="KW-0418">Kinase</keyword>
<dbReference type="AlphaFoldDB" id="A0A2M7CJB1"/>
<dbReference type="GO" id="GO:0046452">
    <property type="term" value="P:dihydrofolate metabolic process"/>
    <property type="evidence" value="ECO:0007669"/>
    <property type="project" value="TreeGrafter"/>
</dbReference>
<feature type="domain" description="DHFR" evidence="8">
    <location>
        <begin position="7"/>
        <end position="164"/>
    </location>
</feature>
<evidence type="ECO:0000256" key="1">
    <source>
        <dbReference type="ARBA" id="ARBA00004903"/>
    </source>
</evidence>
<dbReference type="InterPro" id="IPR012259">
    <property type="entry name" value="DHFR"/>
</dbReference>
<dbReference type="InterPro" id="IPR001796">
    <property type="entry name" value="DHFR_dom"/>
</dbReference>
<comment type="similarity">
    <text evidence="2 7">Belongs to the dihydrofolate reductase family.</text>
</comment>
<protein>
    <recommendedName>
        <fullName evidence="3 7">Dihydrofolate reductase</fullName>
        <ecNumber evidence="3 7">1.5.1.3</ecNumber>
    </recommendedName>
</protein>
<accession>A0A2M7CJB1</accession>
<evidence type="ECO:0000256" key="7">
    <source>
        <dbReference type="PIRNR" id="PIRNR000194"/>
    </source>
</evidence>
<dbReference type="SUPFAM" id="SSF53597">
    <property type="entry name" value="Dihydrofolate reductase-like"/>
    <property type="match status" value="1"/>
</dbReference>
<dbReference type="PROSITE" id="PS51330">
    <property type="entry name" value="DHFR_2"/>
    <property type="match status" value="1"/>
</dbReference>
<sequence>MENPKLRISLIAAIGKNREIGKDNQLLWHIPEGLKRFKEINAGHPVIMGENTFFSLPNVLPNRLNIVLTREKQVRFKNAVVARSIAEAVKKAKVKERKEIFFIGGGAVYFQTFQLADRLYLTVVDKKFPGADTFFPDYRNFKQVIYQRKSRYQQYRYTFLILEK</sequence>
<organism evidence="9 10">
    <name type="scientific">Candidatus Berkelbacteria bacterium CG03_land_8_20_14_0_80_40_36</name>
    <dbReference type="NCBI Taxonomy" id="1974509"/>
    <lineage>
        <taxon>Bacteria</taxon>
        <taxon>Candidatus Berkelbacteria</taxon>
    </lineage>
</organism>
<dbReference type="GO" id="GO:0004146">
    <property type="term" value="F:dihydrofolate reductase activity"/>
    <property type="evidence" value="ECO:0007669"/>
    <property type="project" value="UniProtKB-EC"/>
</dbReference>
<dbReference type="GO" id="GO:0016301">
    <property type="term" value="F:kinase activity"/>
    <property type="evidence" value="ECO:0007669"/>
    <property type="project" value="UniProtKB-KW"/>
</dbReference>
<evidence type="ECO:0000313" key="10">
    <source>
        <dbReference type="Proteomes" id="UP000229966"/>
    </source>
</evidence>
<gene>
    <name evidence="9" type="ORF">COS38_00195</name>
</gene>
<evidence type="ECO:0000259" key="8">
    <source>
        <dbReference type="PROSITE" id="PS51330"/>
    </source>
</evidence>
<comment type="pathway">
    <text evidence="1 7">Cofactor biosynthesis; tetrahydrofolate biosynthesis; 5,6,7,8-tetrahydrofolate from 7,8-dihydrofolate: step 1/1.</text>
</comment>
<name>A0A2M7CJB1_9BACT</name>
<dbReference type="InterPro" id="IPR024072">
    <property type="entry name" value="DHFR-like_dom_sf"/>
</dbReference>
<comment type="caution">
    <text evidence="9">The sequence shown here is derived from an EMBL/GenBank/DDBJ whole genome shotgun (WGS) entry which is preliminary data.</text>
</comment>
<dbReference type="EC" id="1.5.1.3" evidence="3 7"/>
<evidence type="ECO:0000256" key="4">
    <source>
        <dbReference type="ARBA" id="ARBA00022563"/>
    </source>
</evidence>
<evidence type="ECO:0000256" key="6">
    <source>
        <dbReference type="ARBA" id="ARBA00023002"/>
    </source>
</evidence>
<keyword evidence="4 7" id="KW-0554">One-carbon metabolism</keyword>
<dbReference type="Gene3D" id="3.40.430.10">
    <property type="entry name" value="Dihydrofolate Reductase, subunit A"/>
    <property type="match status" value="1"/>
</dbReference>
<dbReference type="PRINTS" id="PR00070">
    <property type="entry name" value="DHFR"/>
</dbReference>
<dbReference type="GO" id="GO:0005829">
    <property type="term" value="C:cytosol"/>
    <property type="evidence" value="ECO:0007669"/>
    <property type="project" value="TreeGrafter"/>
</dbReference>
<dbReference type="PANTHER" id="PTHR48069">
    <property type="entry name" value="DIHYDROFOLATE REDUCTASE"/>
    <property type="match status" value="1"/>
</dbReference>
<evidence type="ECO:0000313" key="9">
    <source>
        <dbReference type="EMBL" id="PIV25719.1"/>
    </source>
</evidence>
<dbReference type="Proteomes" id="UP000229966">
    <property type="component" value="Unassembled WGS sequence"/>
</dbReference>
<dbReference type="PANTHER" id="PTHR48069:SF3">
    <property type="entry name" value="DIHYDROFOLATE REDUCTASE"/>
    <property type="match status" value="1"/>
</dbReference>
<keyword evidence="5 7" id="KW-0521">NADP</keyword>
<dbReference type="GO" id="GO:0046654">
    <property type="term" value="P:tetrahydrofolate biosynthetic process"/>
    <property type="evidence" value="ECO:0007669"/>
    <property type="project" value="UniProtKB-UniPathway"/>
</dbReference>
<dbReference type="GO" id="GO:0050661">
    <property type="term" value="F:NADP binding"/>
    <property type="evidence" value="ECO:0007669"/>
    <property type="project" value="InterPro"/>
</dbReference>
<keyword evidence="6 7" id="KW-0560">Oxidoreductase</keyword>
<keyword evidence="9" id="KW-0808">Transferase</keyword>
<dbReference type="Pfam" id="PF00186">
    <property type="entry name" value="DHFR_1"/>
    <property type="match status" value="1"/>
</dbReference>
<evidence type="ECO:0000256" key="2">
    <source>
        <dbReference type="ARBA" id="ARBA00009539"/>
    </source>
</evidence>
<dbReference type="GO" id="GO:0046655">
    <property type="term" value="P:folic acid metabolic process"/>
    <property type="evidence" value="ECO:0007669"/>
    <property type="project" value="TreeGrafter"/>
</dbReference>
<evidence type="ECO:0000256" key="3">
    <source>
        <dbReference type="ARBA" id="ARBA00012856"/>
    </source>
</evidence>
<dbReference type="GO" id="GO:0006730">
    <property type="term" value="P:one-carbon metabolic process"/>
    <property type="evidence" value="ECO:0007669"/>
    <property type="project" value="UniProtKB-KW"/>
</dbReference>
<evidence type="ECO:0000256" key="5">
    <source>
        <dbReference type="ARBA" id="ARBA00022857"/>
    </source>
</evidence>
<reference evidence="10" key="1">
    <citation type="submission" date="2017-09" db="EMBL/GenBank/DDBJ databases">
        <title>Depth-based differentiation of microbial function through sediment-hosted aquifers and enrichment of novel symbionts in the deep terrestrial subsurface.</title>
        <authorList>
            <person name="Probst A.J."/>
            <person name="Ladd B."/>
            <person name="Jarett J.K."/>
            <person name="Geller-Mcgrath D.E."/>
            <person name="Sieber C.M.K."/>
            <person name="Emerson J.B."/>
            <person name="Anantharaman K."/>
            <person name="Thomas B.C."/>
            <person name="Malmstrom R."/>
            <person name="Stieglmeier M."/>
            <person name="Klingl A."/>
            <person name="Woyke T."/>
            <person name="Ryan C.M."/>
            <person name="Banfield J.F."/>
        </authorList>
    </citation>
    <scope>NUCLEOTIDE SEQUENCE [LARGE SCALE GENOMIC DNA]</scope>
</reference>
<dbReference type="PIRSF" id="PIRSF000194">
    <property type="entry name" value="DHFR"/>
    <property type="match status" value="1"/>
</dbReference>
<dbReference type="EMBL" id="PEUM01000005">
    <property type="protein sequence ID" value="PIV25719.1"/>
    <property type="molecule type" value="Genomic_DNA"/>
</dbReference>
<comment type="catalytic activity">
    <reaction evidence="7">
        <text>(6S)-5,6,7,8-tetrahydrofolate + NADP(+) = 7,8-dihydrofolate + NADPH + H(+)</text>
        <dbReference type="Rhea" id="RHEA:15009"/>
        <dbReference type="ChEBI" id="CHEBI:15378"/>
        <dbReference type="ChEBI" id="CHEBI:57451"/>
        <dbReference type="ChEBI" id="CHEBI:57453"/>
        <dbReference type="ChEBI" id="CHEBI:57783"/>
        <dbReference type="ChEBI" id="CHEBI:58349"/>
        <dbReference type="EC" id="1.5.1.3"/>
    </reaction>
</comment>